<proteinExistence type="predicted"/>
<dbReference type="NCBIfam" id="TIGR00229">
    <property type="entry name" value="sensory_box"/>
    <property type="match status" value="1"/>
</dbReference>
<dbReference type="Pfam" id="PF00990">
    <property type="entry name" value="GGDEF"/>
    <property type="match status" value="1"/>
</dbReference>
<dbReference type="PANTHER" id="PTHR44757">
    <property type="entry name" value="DIGUANYLATE CYCLASE DGCP"/>
    <property type="match status" value="1"/>
</dbReference>
<dbReference type="SUPFAM" id="SSF55785">
    <property type="entry name" value="PYP-like sensor domain (PAS domain)"/>
    <property type="match status" value="1"/>
</dbReference>
<dbReference type="SMART" id="SM00052">
    <property type="entry name" value="EAL"/>
    <property type="match status" value="1"/>
</dbReference>
<dbReference type="CDD" id="cd01948">
    <property type="entry name" value="EAL"/>
    <property type="match status" value="1"/>
</dbReference>
<dbReference type="NCBIfam" id="TIGR00254">
    <property type="entry name" value="GGDEF"/>
    <property type="match status" value="1"/>
</dbReference>
<dbReference type="InterPro" id="IPR000160">
    <property type="entry name" value="GGDEF_dom"/>
</dbReference>
<keyword evidence="3" id="KW-1133">Transmembrane helix</keyword>
<evidence type="ECO:0000313" key="7">
    <source>
        <dbReference type="EMBL" id="MBB4863729.1"/>
    </source>
</evidence>
<reference evidence="7 8" key="1">
    <citation type="submission" date="2020-08" db="EMBL/GenBank/DDBJ databases">
        <title>Functional genomics of gut bacteria from endangered species of beetles.</title>
        <authorList>
            <person name="Carlos-Shanley C."/>
        </authorList>
    </citation>
    <scope>NUCLEOTIDE SEQUENCE [LARGE SCALE GENOMIC DNA]</scope>
    <source>
        <strain evidence="7 8">S00179</strain>
    </source>
</reference>
<dbReference type="EMBL" id="JACHLI010000008">
    <property type="protein sequence ID" value="MBB4863729.1"/>
    <property type="molecule type" value="Genomic_DNA"/>
</dbReference>
<dbReference type="PROSITE" id="PS50883">
    <property type="entry name" value="EAL"/>
    <property type="match status" value="1"/>
</dbReference>
<comment type="cofactor">
    <cofactor evidence="1">
        <name>Mg(2+)</name>
        <dbReference type="ChEBI" id="CHEBI:18420"/>
    </cofactor>
</comment>
<accession>A0A7W7KJ54</accession>
<dbReference type="GO" id="GO:0003824">
    <property type="term" value="F:catalytic activity"/>
    <property type="evidence" value="ECO:0007669"/>
    <property type="project" value="UniProtKB-ARBA"/>
</dbReference>
<evidence type="ECO:0000256" key="2">
    <source>
        <dbReference type="ARBA" id="ARBA00004533"/>
    </source>
</evidence>
<dbReference type="InterPro" id="IPR035965">
    <property type="entry name" value="PAS-like_dom_sf"/>
</dbReference>
<dbReference type="Pfam" id="PF00989">
    <property type="entry name" value="PAS"/>
    <property type="match status" value="1"/>
</dbReference>
<dbReference type="SUPFAM" id="SSF141868">
    <property type="entry name" value="EAL domain-like"/>
    <property type="match status" value="1"/>
</dbReference>
<evidence type="ECO:0000259" key="4">
    <source>
        <dbReference type="PROSITE" id="PS50112"/>
    </source>
</evidence>
<dbReference type="FunFam" id="3.30.70.270:FF:000001">
    <property type="entry name" value="Diguanylate cyclase domain protein"/>
    <property type="match status" value="1"/>
</dbReference>
<dbReference type="CDD" id="cd00130">
    <property type="entry name" value="PAS"/>
    <property type="match status" value="1"/>
</dbReference>
<dbReference type="SUPFAM" id="SSF55073">
    <property type="entry name" value="Nucleotide cyclase"/>
    <property type="match status" value="1"/>
</dbReference>
<dbReference type="InterPro" id="IPR000014">
    <property type="entry name" value="PAS"/>
</dbReference>
<dbReference type="Gene3D" id="3.20.20.450">
    <property type="entry name" value="EAL domain"/>
    <property type="match status" value="1"/>
</dbReference>
<protein>
    <submittedName>
        <fullName evidence="7">Diguanylate cyclase (GGDEF)-like protein/PAS domain S-box-containing protein</fullName>
    </submittedName>
</protein>
<dbReference type="GO" id="GO:0005886">
    <property type="term" value="C:plasma membrane"/>
    <property type="evidence" value="ECO:0007669"/>
    <property type="project" value="UniProtKB-SubCell"/>
</dbReference>
<dbReference type="AlphaFoldDB" id="A0A7W7KJ54"/>
<dbReference type="Proteomes" id="UP000566995">
    <property type="component" value="Unassembled WGS sequence"/>
</dbReference>
<comment type="caution">
    <text evidence="7">The sequence shown here is derived from an EMBL/GenBank/DDBJ whole genome shotgun (WGS) entry which is preliminary data.</text>
</comment>
<keyword evidence="3" id="KW-0812">Transmembrane</keyword>
<dbReference type="SMART" id="SM00091">
    <property type="entry name" value="PAS"/>
    <property type="match status" value="1"/>
</dbReference>
<dbReference type="InterPro" id="IPR043128">
    <property type="entry name" value="Rev_trsase/Diguanyl_cyclase"/>
</dbReference>
<evidence type="ECO:0000259" key="5">
    <source>
        <dbReference type="PROSITE" id="PS50883"/>
    </source>
</evidence>
<sequence>MDAMGLLPTRRTTRLLKLVWPFMVVVLLQALIGGGSLYILSGVRAYVGGESLWSKGQKDAIHYLRIYSQSRDAEDYERYRTAMAIPQGDRTFRAALDLAEPDLGLARAGALQGGNHPDDVGALIWLYRYFHEYSYFDEAVKKWIVGDAYLDQLEQLADEMHAKIRVDDVRAGDVSYWDSRIQAINDGVTPAAMAFSAALGQGSRMLMWVLLVANGLIGLSLILLAVWRTRKLLHQQRAFESALDTEKERAQTTLAAIGDGVVTLDEYECIAYFNPAAERLIGWDNSMAVGLPLRSLLRVLDETSQEEGLPLVGQILRGEVEGGSETSKLIQRLDGTSVAVTLVATPIHAEGRVAGVVLVLHDMTRERQYMASLSWQATHDALTGLTNRREFEFRLKHALESSMDTQGQHSLMYLDLDQFKLVNDTCGHAAGDELLRQVCSVLQQCLREGDTLARLGGDEFGILLENCPPDLAVQIAERIRLTVQALHFMWEGRGFNITVSIGVVHISALLVSVEEALRCADMACYMAKEKGRNRAQVFRPDDTELSNRVGEMAWVQRIRLALEEQRFCLYAQSIFPVDERAMEGAHVELLLRLNDECGRLVAPINFIPAAERYGLMPEIDRWVVTHAFETLAMRRADGGYEPIHTCAINLSGATIGDDTFLDFLREVQPRYGIEPASVCFEITETSAIANLVNATRFIQELKALGYRFSLDDFCAGMSSFVYLKHLPVDYLKIDGSFIKDMLEDPIDRAMVQVINQIGHVMGKRTVAEFVESQEILEVLREIGIDYAQGYGLARPQPFNRNFLREAAFATVGADTTSGR</sequence>
<comment type="subcellular location">
    <subcellularLocation>
        <location evidence="2">Cell inner membrane</location>
    </subcellularLocation>
</comment>
<dbReference type="CDD" id="cd01949">
    <property type="entry name" value="GGDEF"/>
    <property type="match status" value="1"/>
</dbReference>
<dbReference type="GO" id="GO:0006355">
    <property type="term" value="P:regulation of DNA-templated transcription"/>
    <property type="evidence" value="ECO:0007669"/>
    <property type="project" value="InterPro"/>
</dbReference>
<dbReference type="PROSITE" id="PS50887">
    <property type="entry name" value="GGDEF"/>
    <property type="match status" value="1"/>
</dbReference>
<dbReference type="SMART" id="SM00267">
    <property type="entry name" value="GGDEF"/>
    <property type="match status" value="1"/>
</dbReference>
<organism evidence="7 8">
    <name type="scientific">Pseudomonas nitroreducens</name>
    <dbReference type="NCBI Taxonomy" id="46680"/>
    <lineage>
        <taxon>Bacteria</taxon>
        <taxon>Pseudomonadati</taxon>
        <taxon>Pseudomonadota</taxon>
        <taxon>Gammaproteobacteria</taxon>
        <taxon>Pseudomonadales</taxon>
        <taxon>Pseudomonadaceae</taxon>
        <taxon>Pseudomonas</taxon>
    </lineage>
</organism>
<evidence type="ECO:0000313" key="8">
    <source>
        <dbReference type="Proteomes" id="UP000566995"/>
    </source>
</evidence>
<evidence type="ECO:0000259" key="6">
    <source>
        <dbReference type="PROSITE" id="PS50887"/>
    </source>
</evidence>
<feature type="transmembrane region" description="Helical" evidence="3">
    <location>
        <begin position="205"/>
        <end position="227"/>
    </location>
</feature>
<dbReference type="PANTHER" id="PTHR44757:SF4">
    <property type="entry name" value="DIGUANYLATE CYCLASE DGCE-RELATED"/>
    <property type="match status" value="1"/>
</dbReference>
<gene>
    <name evidence="7" type="ORF">HNP46_002581</name>
</gene>
<dbReference type="InterPro" id="IPR001633">
    <property type="entry name" value="EAL_dom"/>
</dbReference>
<feature type="domain" description="PAS" evidence="4">
    <location>
        <begin position="246"/>
        <end position="319"/>
    </location>
</feature>
<dbReference type="InterPro" id="IPR029787">
    <property type="entry name" value="Nucleotide_cyclase"/>
</dbReference>
<evidence type="ECO:0000256" key="1">
    <source>
        <dbReference type="ARBA" id="ARBA00001946"/>
    </source>
</evidence>
<dbReference type="Pfam" id="PF00563">
    <property type="entry name" value="EAL"/>
    <property type="match status" value="1"/>
</dbReference>
<dbReference type="Gene3D" id="3.30.70.270">
    <property type="match status" value="1"/>
</dbReference>
<name>A0A7W7KJ54_PSENT</name>
<evidence type="ECO:0000256" key="3">
    <source>
        <dbReference type="SAM" id="Phobius"/>
    </source>
</evidence>
<dbReference type="InterPro" id="IPR035919">
    <property type="entry name" value="EAL_sf"/>
</dbReference>
<dbReference type="Gene3D" id="3.30.450.20">
    <property type="entry name" value="PAS domain"/>
    <property type="match status" value="1"/>
</dbReference>
<feature type="transmembrane region" description="Helical" evidence="3">
    <location>
        <begin position="20"/>
        <end position="40"/>
    </location>
</feature>
<keyword evidence="3" id="KW-0472">Membrane</keyword>
<dbReference type="InterPro" id="IPR013767">
    <property type="entry name" value="PAS_fold"/>
</dbReference>
<dbReference type="InterPro" id="IPR052155">
    <property type="entry name" value="Biofilm_reg_signaling"/>
</dbReference>
<feature type="domain" description="GGDEF" evidence="6">
    <location>
        <begin position="407"/>
        <end position="540"/>
    </location>
</feature>
<feature type="domain" description="EAL" evidence="5">
    <location>
        <begin position="551"/>
        <end position="809"/>
    </location>
</feature>
<dbReference type="PROSITE" id="PS50112">
    <property type="entry name" value="PAS"/>
    <property type="match status" value="1"/>
</dbReference>